<name>A0A0C2ENY4_9PEZI</name>
<dbReference type="InterPro" id="IPR009799">
    <property type="entry name" value="EthD_dom"/>
</dbReference>
<organism evidence="3 4">
    <name type="scientific">Sporothrix brasiliensis 5110</name>
    <dbReference type="NCBI Taxonomy" id="1398154"/>
    <lineage>
        <taxon>Eukaryota</taxon>
        <taxon>Fungi</taxon>
        <taxon>Dikarya</taxon>
        <taxon>Ascomycota</taxon>
        <taxon>Pezizomycotina</taxon>
        <taxon>Sordariomycetes</taxon>
        <taxon>Sordariomycetidae</taxon>
        <taxon>Ophiostomatales</taxon>
        <taxon>Ophiostomataceae</taxon>
        <taxon>Sporothrix</taxon>
    </lineage>
</organism>
<evidence type="ECO:0000313" key="4">
    <source>
        <dbReference type="Proteomes" id="UP000031575"/>
    </source>
</evidence>
<dbReference type="AlphaFoldDB" id="A0A0C2ENY4"/>
<protein>
    <recommendedName>
        <fullName evidence="2">EthD domain-containing protein</fullName>
    </recommendedName>
</protein>
<comment type="similarity">
    <text evidence="1">Belongs to the tpcK family.</text>
</comment>
<evidence type="ECO:0000313" key="3">
    <source>
        <dbReference type="EMBL" id="KIH87864.1"/>
    </source>
</evidence>
<reference evidence="3 4" key="1">
    <citation type="journal article" date="2014" name="BMC Genomics">
        <title>Comparative genomics of the major fungal agents of human and animal Sporotrichosis: Sporothrix schenckii and Sporothrix brasiliensis.</title>
        <authorList>
            <person name="Teixeira M.M."/>
            <person name="de Almeida L.G."/>
            <person name="Kubitschek-Barreira P."/>
            <person name="Alves F.L."/>
            <person name="Kioshima E.S."/>
            <person name="Abadio A.K."/>
            <person name="Fernandes L."/>
            <person name="Derengowski L.S."/>
            <person name="Ferreira K.S."/>
            <person name="Souza R.C."/>
            <person name="Ruiz J.C."/>
            <person name="de Andrade N.C."/>
            <person name="Paes H.C."/>
            <person name="Nicola A.M."/>
            <person name="Albuquerque P."/>
            <person name="Gerber A.L."/>
            <person name="Martins V.P."/>
            <person name="Peconick L.D."/>
            <person name="Neto A.V."/>
            <person name="Chaucanez C.B."/>
            <person name="Silva P.A."/>
            <person name="Cunha O.L."/>
            <person name="de Oliveira F.F."/>
            <person name="dos Santos T.C."/>
            <person name="Barros A.L."/>
            <person name="Soares M.A."/>
            <person name="de Oliveira L.M."/>
            <person name="Marini M.M."/>
            <person name="Villalobos-Duno H."/>
            <person name="Cunha M.M."/>
            <person name="de Hoog S."/>
            <person name="da Silveira J.F."/>
            <person name="Henrissat B."/>
            <person name="Nino-Vega G.A."/>
            <person name="Cisalpino P.S."/>
            <person name="Mora-Montes H.M."/>
            <person name="Almeida S.R."/>
            <person name="Stajich J.E."/>
            <person name="Lopes-Bezerra L.M."/>
            <person name="Vasconcelos A.T."/>
            <person name="Felipe M.S."/>
        </authorList>
    </citation>
    <scope>NUCLEOTIDE SEQUENCE [LARGE SCALE GENOMIC DNA]</scope>
    <source>
        <strain evidence="3 4">5110</strain>
    </source>
</reference>
<dbReference type="VEuPathDB" id="FungiDB:SPBR_08950"/>
<comment type="caution">
    <text evidence="3">The sequence shown here is derived from an EMBL/GenBank/DDBJ whole genome shotgun (WGS) entry which is preliminary data.</text>
</comment>
<dbReference type="Proteomes" id="UP000031575">
    <property type="component" value="Unassembled WGS sequence"/>
</dbReference>
<dbReference type="Pfam" id="PF07110">
    <property type="entry name" value="EthD"/>
    <property type="match status" value="1"/>
</dbReference>
<dbReference type="GO" id="GO:0016491">
    <property type="term" value="F:oxidoreductase activity"/>
    <property type="evidence" value="ECO:0007669"/>
    <property type="project" value="InterPro"/>
</dbReference>
<keyword evidence="4" id="KW-1185">Reference proteome</keyword>
<feature type="domain" description="EthD" evidence="2">
    <location>
        <begin position="27"/>
        <end position="117"/>
    </location>
</feature>
<gene>
    <name evidence="3" type="ORF">SPBR_08950</name>
</gene>
<dbReference type="Gene3D" id="3.30.70.100">
    <property type="match status" value="1"/>
</dbReference>
<evidence type="ECO:0000256" key="1">
    <source>
        <dbReference type="ARBA" id="ARBA00005986"/>
    </source>
</evidence>
<dbReference type="GeneID" id="63681997"/>
<dbReference type="RefSeq" id="XP_040615874.1">
    <property type="nucleotide sequence ID" value="XM_040767076.1"/>
</dbReference>
<dbReference type="OrthoDB" id="3454835at2759"/>
<sequence>MPLPLQGPAPSGAGKYVKITMFIKKLPDVSQEYFSAYWANNHVAPALRSKTFREKVRRYNQQHITAENRKQAATFGLPVLDYDGVAEFWVDSLDDWISVATDPDLAAAADGDDKNFMVQPVHVMVSFDHLVLGGDEWKPHDEVDSRL</sequence>
<accession>A0A0C2ENY4</accession>
<dbReference type="EMBL" id="AWTV01000010">
    <property type="protein sequence ID" value="KIH87864.1"/>
    <property type="molecule type" value="Genomic_DNA"/>
</dbReference>
<proteinExistence type="inferred from homology"/>
<evidence type="ECO:0000259" key="2">
    <source>
        <dbReference type="Pfam" id="PF07110"/>
    </source>
</evidence>
<dbReference type="SUPFAM" id="SSF54909">
    <property type="entry name" value="Dimeric alpha+beta barrel"/>
    <property type="match status" value="1"/>
</dbReference>
<dbReference type="HOGENOM" id="CLU_115019_3_1_1"/>
<dbReference type="InterPro" id="IPR011008">
    <property type="entry name" value="Dimeric_a/b-barrel"/>
</dbReference>